<keyword evidence="2" id="KW-1185">Reference proteome</keyword>
<dbReference type="AlphaFoldDB" id="A0ABD2A4L2"/>
<accession>A0ABD2A4L2</accession>
<dbReference type="Proteomes" id="UP001607302">
    <property type="component" value="Unassembled WGS sequence"/>
</dbReference>
<proteinExistence type="predicted"/>
<protein>
    <submittedName>
        <fullName evidence="1">Uncharacterized protein</fullName>
    </submittedName>
</protein>
<comment type="caution">
    <text evidence="1">The sequence shown here is derived from an EMBL/GenBank/DDBJ whole genome shotgun (WGS) entry which is preliminary data.</text>
</comment>
<evidence type="ECO:0000313" key="2">
    <source>
        <dbReference type="Proteomes" id="UP001607302"/>
    </source>
</evidence>
<dbReference type="EMBL" id="JAUDFV010000155">
    <property type="protein sequence ID" value="KAL2715560.1"/>
    <property type="molecule type" value="Genomic_DNA"/>
</dbReference>
<organism evidence="1 2">
    <name type="scientific">Vespula squamosa</name>
    <name type="common">Southern yellow jacket</name>
    <name type="synonym">Wasp</name>
    <dbReference type="NCBI Taxonomy" id="30214"/>
    <lineage>
        <taxon>Eukaryota</taxon>
        <taxon>Metazoa</taxon>
        <taxon>Ecdysozoa</taxon>
        <taxon>Arthropoda</taxon>
        <taxon>Hexapoda</taxon>
        <taxon>Insecta</taxon>
        <taxon>Pterygota</taxon>
        <taxon>Neoptera</taxon>
        <taxon>Endopterygota</taxon>
        <taxon>Hymenoptera</taxon>
        <taxon>Apocrita</taxon>
        <taxon>Aculeata</taxon>
        <taxon>Vespoidea</taxon>
        <taxon>Vespidae</taxon>
        <taxon>Vespinae</taxon>
        <taxon>Vespula</taxon>
    </lineage>
</organism>
<sequence>MKFMTCFQFFPGSEVSVKIHLPQISDAILSVREKAFQLQIESRKQYVYSSHLNVLKIIGSRHNCVRYNIE</sequence>
<evidence type="ECO:0000313" key="1">
    <source>
        <dbReference type="EMBL" id="KAL2715560.1"/>
    </source>
</evidence>
<gene>
    <name evidence="1" type="ORF">V1478_015258</name>
</gene>
<reference evidence="1 2" key="1">
    <citation type="journal article" date="2024" name="Ann. Entomol. Soc. Am.">
        <title>Genomic analyses of the southern and eastern yellowjacket wasps (Hymenoptera: Vespidae) reveal evolutionary signatures of social life.</title>
        <authorList>
            <person name="Catto M.A."/>
            <person name="Caine P.B."/>
            <person name="Orr S.E."/>
            <person name="Hunt B.G."/>
            <person name="Goodisman M.A.D."/>
        </authorList>
    </citation>
    <scope>NUCLEOTIDE SEQUENCE [LARGE SCALE GENOMIC DNA]</scope>
    <source>
        <strain evidence="1">233</strain>
        <tissue evidence="1">Head and thorax</tissue>
    </source>
</reference>
<name>A0ABD2A4L2_VESSQ</name>